<dbReference type="EMBL" id="QAAD01000002">
    <property type="protein sequence ID" value="PTN10051.1"/>
    <property type="molecule type" value="Genomic_DNA"/>
</dbReference>
<organism evidence="2 3">
    <name type="scientific">Mangrovibacterium marinum</name>
    <dbReference type="NCBI Taxonomy" id="1639118"/>
    <lineage>
        <taxon>Bacteria</taxon>
        <taxon>Pseudomonadati</taxon>
        <taxon>Bacteroidota</taxon>
        <taxon>Bacteroidia</taxon>
        <taxon>Marinilabiliales</taxon>
        <taxon>Prolixibacteraceae</taxon>
        <taxon>Mangrovibacterium</taxon>
    </lineage>
</organism>
<proteinExistence type="predicted"/>
<dbReference type="Proteomes" id="UP000243525">
    <property type="component" value="Unassembled WGS sequence"/>
</dbReference>
<dbReference type="OrthoDB" id="9788881at2"/>
<gene>
    <name evidence="2" type="ORF">C8N47_10232</name>
</gene>
<accession>A0A2T5C563</accession>
<dbReference type="PANTHER" id="PTHR36966:SF1">
    <property type="entry name" value="REP-ASSOCIATED TYROSINE TRANSPOSASE"/>
    <property type="match status" value="1"/>
</dbReference>
<dbReference type="InterPro" id="IPR036515">
    <property type="entry name" value="Transposase_17_sf"/>
</dbReference>
<dbReference type="SUPFAM" id="SSF143422">
    <property type="entry name" value="Transposase IS200-like"/>
    <property type="match status" value="1"/>
</dbReference>
<dbReference type="GO" id="GO:0043565">
    <property type="term" value="F:sequence-specific DNA binding"/>
    <property type="evidence" value="ECO:0007669"/>
    <property type="project" value="TreeGrafter"/>
</dbReference>
<name>A0A2T5C563_9BACT</name>
<feature type="domain" description="Transposase IS200-like" evidence="1">
    <location>
        <begin position="16"/>
        <end position="197"/>
    </location>
</feature>
<protein>
    <submittedName>
        <fullName evidence="2">Transposase IS200 family protein</fullName>
    </submittedName>
</protein>
<dbReference type="GO" id="GO:0006313">
    <property type="term" value="P:DNA transposition"/>
    <property type="evidence" value="ECO:0007669"/>
    <property type="project" value="InterPro"/>
</dbReference>
<dbReference type="InterPro" id="IPR002686">
    <property type="entry name" value="Transposase_17"/>
</dbReference>
<dbReference type="InterPro" id="IPR052715">
    <property type="entry name" value="RAYT_transposase"/>
</dbReference>
<dbReference type="AlphaFoldDB" id="A0A2T5C563"/>
<dbReference type="Gene3D" id="3.30.70.1290">
    <property type="entry name" value="Transposase IS200-like"/>
    <property type="match status" value="1"/>
</dbReference>
<dbReference type="SMART" id="SM01321">
    <property type="entry name" value="Y1_Tnp"/>
    <property type="match status" value="1"/>
</dbReference>
<comment type="caution">
    <text evidence="2">The sequence shown here is derived from an EMBL/GenBank/DDBJ whole genome shotgun (WGS) entry which is preliminary data.</text>
</comment>
<dbReference type="PANTHER" id="PTHR36966">
    <property type="entry name" value="REP-ASSOCIATED TYROSINE TRANSPOSASE"/>
    <property type="match status" value="1"/>
</dbReference>
<keyword evidence="3" id="KW-1185">Reference proteome</keyword>
<dbReference type="RefSeq" id="WP_107820844.1">
    <property type="nucleotide sequence ID" value="NZ_QAAD01000002.1"/>
</dbReference>
<evidence type="ECO:0000313" key="2">
    <source>
        <dbReference type="EMBL" id="PTN10051.1"/>
    </source>
</evidence>
<evidence type="ECO:0000313" key="3">
    <source>
        <dbReference type="Proteomes" id="UP000243525"/>
    </source>
</evidence>
<evidence type="ECO:0000259" key="1">
    <source>
        <dbReference type="SMART" id="SM01321"/>
    </source>
</evidence>
<dbReference type="GO" id="GO:0004803">
    <property type="term" value="F:transposase activity"/>
    <property type="evidence" value="ECO:0007669"/>
    <property type="project" value="InterPro"/>
</dbReference>
<sequence length="217" mass="25538">MEKKEHYRNDLPHFQQPGQAYFVTWCLLESVPPKACARYTKRLQELDNQLQMLKQQRASSYVINKILADYRSTRKKYVAAYNRLLDRGTHPTINLVSAENLPIMRQTLSFWNDKRIENIAFCVMPNHVHWVLRTLPVDEAGKPVYLQDLMHSVKKFMATQINQLAGRRGSIWQPENFDTTIRDDVHLYRSVMYTLNNPVKAGWVDDWRQWPGSWACG</sequence>
<reference evidence="2 3" key="1">
    <citation type="submission" date="2018-04" db="EMBL/GenBank/DDBJ databases">
        <title>Genomic Encyclopedia of Archaeal and Bacterial Type Strains, Phase II (KMG-II): from individual species to whole genera.</title>
        <authorList>
            <person name="Goeker M."/>
        </authorList>
    </citation>
    <scope>NUCLEOTIDE SEQUENCE [LARGE SCALE GENOMIC DNA]</scope>
    <source>
        <strain evidence="2 3">DSM 28823</strain>
    </source>
</reference>